<accession>A0ABR0VF67</accession>
<dbReference type="EMBL" id="JABTTQ020001243">
    <property type="protein sequence ID" value="KAK6132776.1"/>
    <property type="molecule type" value="Genomic_DNA"/>
</dbReference>
<evidence type="ECO:0000313" key="3">
    <source>
        <dbReference type="Proteomes" id="UP001318860"/>
    </source>
</evidence>
<evidence type="ECO:0000256" key="1">
    <source>
        <dbReference type="SAM" id="MobiDB-lite"/>
    </source>
</evidence>
<proteinExistence type="predicted"/>
<organism evidence="2 3">
    <name type="scientific">Rehmannia glutinosa</name>
    <name type="common">Chinese foxglove</name>
    <dbReference type="NCBI Taxonomy" id="99300"/>
    <lineage>
        <taxon>Eukaryota</taxon>
        <taxon>Viridiplantae</taxon>
        <taxon>Streptophyta</taxon>
        <taxon>Embryophyta</taxon>
        <taxon>Tracheophyta</taxon>
        <taxon>Spermatophyta</taxon>
        <taxon>Magnoliopsida</taxon>
        <taxon>eudicotyledons</taxon>
        <taxon>Gunneridae</taxon>
        <taxon>Pentapetalae</taxon>
        <taxon>asterids</taxon>
        <taxon>lamiids</taxon>
        <taxon>Lamiales</taxon>
        <taxon>Orobanchaceae</taxon>
        <taxon>Rehmannieae</taxon>
        <taxon>Rehmannia</taxon>
    </lineage>
</organism>
<dbReference type="Proteomes" id="UP001318860">
    <property type="component" value="Unassembled WGS sequence"/>
</dbReference>
<protein>
    <submittedName>
        <fullName evidence="2">Uncharacterized protein</fullName>
    </submittedName>
</protein>
<reference evidence="2 3" key="1">
    <citation type="journal article" date="2021" name="Comput. Struct. Biotechnol. J.">
        <title>De novo genome assembly of the potent medicinal plant Rehmannia glutinosa using nanopore technology.</title>
        <authorList>
            <person name="Ma L."/>
            <person name="Dong C."/>
            <person name="Song C."/>
            <person name="Wang X."/>
            <person name="Zheng X."/>
            <person name="Niu Y."/>
            <person name="Chen S."/>
            <person name="Feng W."/>
        </authorList>
    </citation>
    <scope>NUCLEOTIDE SEQUENCE [LARGE SCALE GENOMIC DNA]</scope>
    <source>
        <strain evidence="2">DH-2019</strain>
    </source>
</reference>
<name>A0ABR0VF67_REHGL</name>
<sequence>MGARTLANKVLGGYFWPSLRRDAELMVKRSSAREASPELGGGARVAEDEARSASSRERIWRRKSTGELRLTRLAWQRNVAFGSVTKVIALIDRTSPIKPFSRPWASLDQKLSESIEELHRRGHQGIPQNLESSAWPLLEPFELEHNTLVIKESSNTLGTLFSSFSHLGRIEVEASRARP</sequence>
<comment type="caution">
    <text evidence="2">The sequence shown here is derived from an EMBL/GenBank/DDBJ whole genome shotgun (WGS) entry which is preliminary data.</text>
</comment>
<gene>
    <name evidence="2" type="ORF">DH2020_033478</name>
</gene>
<evidence type="ECO:0000313" key="2">
    <source>
        <dbReference type="EMBL" id="KAK6132776.1"/>
    </source>
</evidence>
<feature type="region of interest" description="Disordered" evidence="1">
    <location>
        <begin position="30"/>
        <end position="50"/>
    </location>
</feature>
<keyword evidence="3" id="KW-1185">Reference proteome</keyword>